<dbReference type="PANTHER" id="PTHR34408:SF1">
    <property type="entry name" value="GLYCOSYL HYDROLASE FAMILY 19 DOMAIN-CONTAINING PROTEIN HI_1415"/>
    <property type="match status" value="1"/>
</dbReference>
<dbReference type="InterPro" id="IPR003646">
    <property type="entry name" value="SH3-like_bac-type"/>
</dbReference>
<dbReference type="RefSeq" id="WP_205213396.1">
    <property type="nucleotide sequence ID" value="NZ_JAFFZP010000010.1"/>
</dbReference>
<evidence type="ECO:0000313" key="3">
    <source>
        <dbReference type="Proteomes" id="UP000760472"/>
    </source>
</evidence>
<accession>A0ABS2W6T8</accession>
<dbReference type="SMART" id="SM00287">
    <property type="entry name" value="SH3b"/>
    <property type="match status" value="2"/>
</dbReference>
<dbReference type="PROSITE" id="PS51781">
    <property type="entry name" value="SH3B"/>
    <property type="match status" value="1"/>
</dbReference>
<sequence>MKVIMIKAALLKPRCLKALGLIVFSLISPLVMAFDYFVVNHEAEVYSAPDSSELLTRLGQGSVLLEIDKKGSWSRVFFLSADKQPLKGWMLSSYLTAQQQGLSGPVAEGLRYSVTVNSLRLRQGPGSQYGVVGSLSLNQQVTELQRQGEWVKVHYRNHSGDSAQAWTAVRFLRAVGSSGAEQPAPGGSSPVAGKLEMSAVSYQVSGRHVNFRSGPGTGFAVVGQVSAPQRVEVVGRQKGWMKINVDQGATTVSGWISQRFLKQVR</sequence>
<reference evidence="2 3" key="1">
    <citation type="submission" date="2021-02" db="EMBL/GenBank/DDBJ databases">
        <title>A novel species of genus Amphritea isolated from a fishpond in China.</title>
        <authorList>
            <person name="Lu H."/>
        </authorList>
    </citation>
    <scope>NUCLEOTIDE SEQUENCE [LARGE SCALE GENOMIC DNA]</scope>
    <source>
        <strain evidence="2 3">RP18W</strain>
    </source>
</reference>
<dbReference type="Proteomes" id="UP000760472">
    <property type="component" value="Unassembled WGS sequence"/>
</dbReference>
<name>A0ABS2W6T8_9GAMM</name>
<dbReference type="PANTHER" id="PTHR34408">
    <property type="entry name" value="FAMILY PROTEIN, PUTATIVE-RELATED"/>
    <property type="match status" value="1"/>
</dbReference>
<gene>
    <name evidence="2" type="ORF">JW498_08630</name>
</gene>
<dbReference type="Gene3D" id="2.30.30.40">
    <property type="entry name" value="SH3 Domains"/>
    <property type="match status" value="2"/>
</dbReference>
<dbReference type="InterPro" id="IPR052354">
    <property type="entry name" value="Cell_Wall_Dynamics_Protein"/>
</dbReference>
<keyword evidence="3" id="KW-1185">Reference proteome</keyword>
<protein>
    <submittedName>
        <fullName evidence="2">SH3 domain-containing protein</fullName>
    </submittedName>
</protein>
<organism evidence="2 3">
    <name type="scientific">Amphritea pacifica</name>
    <dbReference type="NCBI Taxonomy" id="2811233"/>
    <lineage>
        <taxon>Bacteria</taxon>
        <taxon>Pseudomonadati</taxon>
        <taxon>Pseudomonadota</taxon>
        <taxon>Gammaproteobacteria</taxon>
        <taxon>Oceanospirillales</taxon>
        <taxon>Oceanospirillaceae</taxon>
        <taxon>Amphritea</taxon>
    </lineage>
</organism>
<evidence type="ECO:0000259" key="1">
    <source>
        <dbReference type="PROSITE" id="PS51781"/>
    </source>
</evidence>
<evidence type="ECO:0000313" key="2">
    <source>
        <dbReference type="EMBL" id="MBN0987423.1"/>
    </source>
</evidence>
<dbReference type="Pfam" id="PF08239">
    <property type="entry name" value="SH3_3"/>
    <property type="match status" value="2"/>
</dbReference>
<comment type="caution">
    <text evidence="2">The sequence shown here is derived from an EMBL/GenBank/DDBJ whole genome shotgun (WGS) entry which is preliminary data.</text>
</comment>
<dbReference type="EMBL" id="JAFFZP010000010">
    <property type="protein sequence ID" value="MBN0987423.1"/>
    <property type="molecule type" value="Genomic_DNA"/>
</dbReference>
<proteinExistence type="predicted"/>
<feature type="domain" description="SH3b" evidence="1">
    <location>
        <begin position="199"/>
        <end position="265"/>
    </location>
</feature>